<evidence type="ECO:0000313" key="3">
    <source>
        <dbReference type="Proteomes" id="UP000076722"/>
    </source>
</evidence>
<protein>
    <submittedName>
        <fullName evidence="2">Uncharacterized protein</fullName>
    </submittedName>
</protein>
<feature type="compositionally biased region" description="Polar residues" evidence="1">
    <location>
        <begin position="212"/>
        <end position="222"/>
    </location>
</feature>
<reference evidence="2 3" key="1">
    <citation type="journal article" date="2016" name="Mol. Biol. Evol.">
        <title>Comparative Genomics of Early-Diverging Mushroom-Forming Fungi Provides Insights into the Origins of Lignocellulose Decay Capabilities.</title>
        <authorList>
            <person name="Nagy L.G."/>
            <person name="Riley R."/>
            <person name="Tritt A."/>
            <person name="Adam C."/>
            <person name="Daum C."/>
            <person name="Floudas D."/>
            <person name="Sun H."/>
            <person name="Yadav J.S."/>
            <person name="Pangilinan J."/>
            <person name="Larsson K.H."/>
            <person name="Matsuura K."/>
            <person name="Barry K."/>
            <person name="Labutti K."/>
            <person name="Kuo R."/>
            <person name="Ohm R.A."/>
            <person name="Bhattacharya S.S."/>
            <person name="Shirouzu T."/>
            <person name="Yoshinaga Y."/>
            <person name="Martin F.M."/>
            <person name="Grigoriev I.V."/>
            <person name="Hibbett D.S."/>
        </authorList>
    </citation>
    <scope>NUCLEOTIDE SEQUENCE [LARGE SCALE GENOMIC DNA]</scope>
    <source>
        <strain evidence="2 3">HHB9708</strain>
    </source>
</reference>
<organism evidence="2 3">
    <name type="scientific">Sistotremastrum niveocremeum HHB9708</name>
    <dbReference type="NCBI Taxonomy" id="1314777"/>
    <lineage>
        <taxon>Eukaryota</taxon>
        <taxon>Fungi</taxon>
        <taxon>Dikarya</taxon>
        <taxon>Basidiomycota</taxon>
        <taxon>Agaricomycotina</taxon>
        <taxon>Agaricomycetes</taxon>
        <taxon>Sistotremastrales</taxon>
        <taxon>Sistotremastraceae</taxon>
        <taxon>Sertulicium</taxon>
        <taxon>Sertulicium niveocremeum</taxon>
    </lineage>
</organism>
<evidence type="ECO:0000313" key="2">
    <source>
        <dbReference type="EMBL" id="KZS89776.1"/>
    </source>
</evidence>
<gene>
    <name evidence="2" type="ORF">SISNIDRAFT_458468</name>
</gene>
<feature type="region of interest" description="Disordered" evidence="1">
    <location>
        <begin position="107"/>
        <end position="133"/>
    </location>
</feature>
<feature type="compositionally biased region" description="Polar residues" evidence="1">
    <location>
        <begin position="51"/>
        <end position="60"/>
    </location>
</feature>
<accession>A0A164QLR7</accession>
<dbReference type="AlphaFoldDB" id="A0A164QLR7"/>
<name>A0A164QLR7_9AGAM</name>
<dbReference type="EMBL" id="KV419425">
    <property type="protein sequence ID" value="KZS89776.1"/>
    <property type="molecule type" value="Genomic_DNA"/>
</dbReference>
<dbReference type="Proteomes" id="UP000076722">
    <property type="component" value="Unassembled WGS sequence"/>
</dbReference>
<keyword evidence="3" id="KW-1185">Reference proteome</keyword>
<evidence type="ECO:0000256" key="1">
    <source>
        <dbReference type="SAM" id="MobiDB-lite"/>
    </source>
</evidence>
<feature type="region of interest" description="Disordered" evidence="1">
    <location>
        <begin position="72"/>
        <end position="91"/>
    </location>
</feature>
<feature type="region of interest" description="Disordered" evidence="1">
    <location>
        <begin position="24"/>
        <end position="60"/>
    </location>
</feature>
<proteinExistence type="predicted"/>
<feature type="region of interest" description="Disordered" evidence="1">
    <location>
        <begin position="176"/>
        <end position="224"/>
    </location>
</feature>
<sequence>MEDMDTGIPFGLSSNMDMDMEASVSVSAGGLPSPFSEVAASPPQRRPDSTAPPTLTIVTNPMPTTEGYFHHLPATDPPRETDSAISPRSPYQEPFVTEHQPIPHRQVHQDHHSPHHLTGMGPQPTEDQGPHLQPMHYSEEEIVDDQGRQVVHTRTVSWGEYDTGAWTDNHNNMYQDQTYYPPHHRGTDHQVSPLEDRRQDTLSAEGQMDPRSPSTLPHSYTATPPPDPTYMSEEMVQYTHDLGPDDRGLVREESHDPRVVDYQSWRSSMREETKMPMEKMISNYHPIQAAAHSPISPIETAGSYDYQSLEIQHQLQSMIMTHTYHQHHLPHFQRPPVQAIHQTYPVDPYTNGSASVDRTHEYQRLPDGLVQVQVLGHRPLLPMRLDNSSPHPLTPGVDYPHTPHPHLQRPQEYGMYQWSDNTYPDVAPSPVQLEGAHRLQENSNAVHPPLASAFN</sequence>